<comment type="caution">
    <text evidence="16">The sequence shown here is derived from an EMBL/GenBank/DDBJ whole genome shotgun (WGS) entry which is preliminary data.</text>
</comment>
<evidence type="ECO:0000313" key="17">
    <source>
        <dbReference type="Proteomes" id="UP001497525"/>
    </source>
</evidence>
<organism evidence="16 17">
    <name type="scientific">Calicophoron daubneyi</name>
    <name type="common">Rumen fluke</name>
    <name type="synonym">Paramphistomum daubneyi</name>
    <dbReference type="NCBI Taxonomy" id="300641"/>
    <lineage>
        <taxon>Eukaryota</taxon>
        <taxon>Metazoa</taxon>
        <taxon>Spiralia</taxon>
        <taxon>Lophotrochozoa</taxon>
        <taxon>Platyhelminthes</taxon>
        <taxon>Trematoda</taxon>
        <taxon>Digenea</taxon>
        <taxon>Plagiorchiida</taxon>
        <taxon>Pronocephalata</taxon>
        <taxon>Paramphistomoidea</taxon>
        <taxon>Paramphistomidae</taxon>
        <taxon>Calicophoron</taxon>
    </lineage>
</organism>
<dbReference type="GO" id="GO:0015031">
    <property type="term" value="P:protein transport"/>
    <property type="evidence" value="ECO:0007669"/>
    <property type="project" value="UniProtKB-KW"/>
</dbReference>
<keyword evidence="8" id="KW-0446">Lipid-binding</keyword>
<dbReference type="SUPFAM" id="SSF50729">
    <property type="entry name" value="PH domain-like"/>
    <property type="match status" value="1"/>
</dbReference>
<dbReference type="PANTHER" id="PTHR12166:SF8">
    <property type="entry name" value="CALCIUM-DEPENDENT SECRETION ACTIVATOR"/>
    <property type="match status" value="1"/>
</dbReference>
<feature type="domain" description="PH" evidence="13">
    <location>
        <begin position="734"/>
        <end position="896"/>
    </location>
</feature>
<dbReference type="PROSITE" id="PS50004">
    <property type="entry name" value="C2"/>
    <property type="match status" value="1"/>
</dbReference>
<dbReference type="InterPro" id="IPR000008">
    <property type="entry name" value="C2_dom"/>
</dbReference>
<dbReference type="InterPro" id="IPR001849">
    <property type="entry name" value="PH_domain"/>
</dbReference>
<keyword evidence="3" id="KW-0268">Exocytosis</keyword>
<sequence length="1674" mass="188145">MISTSSSEEDECDLPGGQMAPADSGWKNYDYRSVRALDLRSKPHEHQTHTTDASSMYARISAVPSKTSTLNETWQPLNVERSRLEPQRPPPLSAIASNSPAMKRDSSPTIGDGGTKAGATNQFSVSFEGISESGPIGTRLSPVGSSCWSSEQHISPDLSSLMSGSTNSVSAGLSLSSGRQHGPSSIPHRNLYRQPSYGTGGSGGGTSVETGQMQSTSVSVRSAPFCLGSPIRPKSFQQLKSDTRRTSKTSAPTPPSLAVSDPEEELHKRRLQIYVFSIRCVAYPILSPVSQGSTRRYLRVTKDYLATLKERFQQFLKGDMAINCDEAFRNAISDFYDIVLESDRIASMVKSGSCSMYDIREIFITNIEKRFQNHQLIEGLSKESVISAWKIKFDQICRGGERPCPVAMKLAVPQPEIVTPTKEQLYELLMRTLSVEKYEHQILYNACQLDNVDEQAAQLRRELSERLLAIEKMSKDRSFPKLVHKEMETQYIEEEKLRVNELIRRLDSIPVLKSSSGSSGAVPRRFRKNPIRTILPMSSRFEEQRQTKSDQEGQMEADLWSKHYGLESSGVAGMHANYPPGSEELLSHRESAATGGYHGHGVNREAVRLNFTLEVYIHQLRNIRHLSSTKKLYCIVELEGVADRKRTESVEASKPVWNTTAEFETYQPLPSVKLKVYKECSGPLAIDDKEMGKVVLFPTWSTPRVPEWYKLQTSKHCHDNLELQVTLSMLRPTNCKYASYCWIQGRTAFKKWKRRYICLTQVSQFTFLLAAYGEQKSQPAEFLILDSFTVDYCESRPDLVLAATSTRPNKPAYHGSSTSLGSLSKLRFGSLSRMSSNHRTASAMSVNMIGRENSQSAATSSFFFFKLVREGDSLIVAAASELDRQNWVQAIYRATGQTHKPSVPVQPNNPLAIRSQNREIESHQPIGIEELATLPAHGFDHLELFTELQARSLDQRLQDSFVSLGWPSPGQRLILEEYCARYGIRECQQHLVLLKSLLDKAERGLRIDPDLIHISYSLCANHVTGKTHHDQAVHTVLAMEREQFQVIKQRLTNLLEKQITEFRYCFPFGRPEGALEKTIGLLERVLTKETGEPASADVVRNAIRICLRNAAVLNYERISEYATIEASSGIRIQGMDLIDKRMNEIVHLAELCIEVLKQNEEHHAESFAWFSDLFVAHAENFWSLFQMDLFEFLDKLPPQRWEVFDIFQLLNDYLANDANLCNGHFHQNLANRFAPLVDRYVELMAESIEQALISGYQNERWLPAGTVMGGLEINGSAQRLSKSQPSSPYTMPERSPATSARCSMSIPGKESDRACPTGEYRSVLSTESVNPVSSAPACDLPFAAPSFVCSSSLSNMTGSRACQTAVELIWRLHKLKNFIQELAWPQTTKAKSLDEQIRVLCAQMLREAVKRTLIELELTARKCPKTLDLVLPVECCTMFNTITELRAHLFSLCRATELSTQPGGSSNSGNHPVQTANQLHVETEEFFESVQRSVMVIIVDQLIAVLNTVLNKLTRFDENRLISSILTLTKPLDEDGRGYATFLHANLQQLSQNFVDEVATISLCEMWYTRQMRMIYEWLVYRKSILLHPYQIKCLSTIVKKIFSYFELQGLQEDVLNTIAYQTVSQRLQVEETTQTVRQETASGSSSGGTRRRILGGLGGGLSALTGNSLFNRN</sequence>
<evidence type="ECO:0000256" key="2">
    <source>
        <dbReference type="ARBA" id="ARBA00022448"/>
    </source>
</evidence>
<feature type="domain" description="C2" evidence="14">
    <location>
        <begin position="593"/>
        <end position="709"/>
    </location>
</feature>
<dbReference type="PROSITE" id="PS50003">
    <property type="entry name" value="PH_DOMAIN"/>
    <property type="match status" value="1"/>
</dbReference>
<evidence type="ECO:0000313" key="16">
    <source>
        <dbReference type="EMBL" id="CAL5137262.1"/>
    </source>
</evidence>
<evidence type="ECO:0000256" key="4">
    <source>
        <dbReference type="ARBA" id="ARBA00022723"/>
    </source>
</evidence>
<keyword evidence="7" id="KW-0770">Synapse</keyword>
<feature type="region of interest" description="Disordered" evidence="12">
    <location>
        <begin position="132"/>
        <end position="262"/>
    </location>
</feature>
<gene>
    <name evidence="16" type="ORF">CDAUBV1_LOCUS11589</name>
</gene>
<feature type="region of interest" description="Disordered" evidence="12">
    <location>
        <begin position="1"/>
        <end position="27"/>
    </location>
</feature>
<keyword evidence="5" id="KW-0106">Calcium</keyword>
<dbReference type="SUPFAM" id="SSF49562">
    <property type="entry name" value="C2 domain (Calcium/lipid-binding domain, CaLB)"/>
    <property type="match status" value="1"/>
</dbReference>
<dbReference type="InterPro" id="IPR033227">
    <property type="entry name" value="CAPS"/>
</dbReference>
<keyword evidence="4" id="KW-0479">Metal-binding</keyword>
<dbReference type="CDD" id="cd00030">
    <property type="entry name" value="C2"/>
    <property type="match status" value="1"/>
</dbReference>
<dbReference type="InterPro" id="IPR035892">
    <property type="entry name" value="C2_domain_sf"/>
</dbReference>
<dbReference type="Proteomes" id="UP001497525">
    <property type="component" value="Unassembled WGS sequence"/>
</dbReference>
<dbReference type="GO" id="GO:0008289">
    <property type="term" value="F:lipid binding"/>
    <property type="evidence" value="ECO:0007669"/>
    <property type="project" value="UniProtKB-KW"/>
</dbReference>
<keyword evidence="6" id="KW-0653">Protein transport</keyword>
<feature type="compositionally biased region" description="Polar residues" evidence="12">
    <location>
        <begin position="1278"/>
        <end position="1289"/>
    </location>
</feature>
<evidence type="ECO:0000259" key="15">
    <source>
        <dbReference type="PROSITE" id="PS51258"/>
    </source>
</evidence>
<dbReference type="SMART" id="SM00233">
    <property type="entry name" value="PH"/>
    <property type="match status" value="1"/>
</dbReference>
<dbReference type="Gene3D" id="2.60.40.150">
    <property type="entry name" value="C2 domain"/>
    <property type="match status" value="1"/>
</dbReference>
<keyword evidence="2" id="KW-0813">Transport</keyword>
<dbReference type="Gene3D" id="2.30.29.30">
    <property type="entry name" value="Pleckstrin-homology domain (PH domain)/Phosphotyrosine-binding domain (PTB)"/>
    <property type="match status" value="1"/>
</dbReference>
<dbReference type="EMBL" id="CAXLJL010000378">
    <property type="protein sequence ID" value="CAL5137262.1"/>
    <property type="molecule type" value="Genomic_DNA"/>
</dbReference>
<evidence type="ECO:0000256" key="8">
    <source>
        <dbReference type="ARBA" id="ARBA00023121"/>
    </source>
</evidence>
<protein>
    <recommendedName>
        <fullName evidence="18">Calcium-dependent secretion activator 1</fullName>
    </recommendedName>
</protein>
<evidence type="ECO:0000256" key="7">
    <source>
        <dbReference type="ARBA" id="ARBA00023018"/>
    </source>
</evidence>
<evidence type="ECO:0000256" key="1">
    <source>
        <dbReference type="ARBA" id="ARBA00004156"/>
    </source>
</evidence>
<dbReference type="PANTHER" id="PTHR12166">
    <property type="entry name" value="CALCIUM-DEPENDENT SECRETION ACTIVATOR"/>
    <property type="match status" value="1"/>
</dbReference>
<dbReference type="GO" id="GO:0098793">
    <property type="term" value="C:presynapse"/>
    <property type="evidence" value="ECO:0007669"/>
    <property type="project" value="GOC"/>
</dbReference>
<dbReference type="SMART" id="SM01145">
    <property type="entry name" value="DUF1041"/>
    <property type="match status" value="1"/>
</dbReference>
<evidence type="ECO:0000256" key="11">
    <source>
        <dbReference type="ARBA" id="ARBA00034103"/>
    </source>
</evidence>
<evidence type="ECO:0000259" key="14">
    <source>
        <dbReference type="PROSITE" id="PS50004"/>
    </source>
</evidence>
<dbReference type="SMART" id="SM00239">
    <property type="entry name" value="C2"/>
    <property type="match status" value="1"/>
</dbReference>
<feature type="compositionally biased region" description="Polar residues" evidence="12">
    <location>
        <begin position="143"/>
        <end position="183"/>
    </location>
</feature>
<dbReference type="PROSITE" id="PS51258">
    <property type="entry name" value="MHD1"/>
    <property type="match status" value="1"/>
</dbReference>
<comment type="subcellular location">
    <subcellularLocation>
        <location evidence="1">Cytoplasmic vesicle membrane</location>
    </subcellularLocation>
    <subcellularLocation>
        <location evidence="11">Synapse</location>
    </subcellularLocation>
</comment>
<evidence type="ECO:0008006" key="18">
    <source>
        <dbReference type="Google" id="ProtNLM"/>
    </source>
</evidence>
<dbReference type="GO" id="GO:0046872">
    <property type="term" value="F:metal ion binding"/>
    <property type="evidence" value="ECO:0007669"/>
    <property type="project" value="UniProtKB-KW"/>
</dbReference>
<proteinExistence type="predicted"/>
<dbReference type="InterPro" id="IPR010439">
    <property type="entry name" value="MUN_dom"/>
</dbReference>
<evidence type="ECO:0000256" key="12">
    <source>
        <dbReference type="SAM" id="MobiDB-lite"/>
    </source>
</evidence>
<reference evidence="16" key="1">
    <citation type="submission" date="2024-06" db="EMBL/GenBank/DDBJ databases">
        <authorList>
            <person name="Liu X."/>
            <person name="Lenzi L."/>
            <person name="Haldenby T S."/>
            <person name="Uol C."/>
        </authorList>
    </citation>
    <scope>NUCLEOTIDE SEQUENCE</scope>
</reference>
<dbReference type="GO" id="GO:1990504">
    <property type="term" value="P:dense core granule exocytosis"/>
    <property type="evidence" value="ECO:0007669"/>
    <property type="project" value="InterPro"/>
</dbReference>
<dbReference type="GO" id="GO:0016079">
    <property type="term" value="P:synaptic vesicle exocytosis"/>
    <property type="evidence" value="ECO:0007669"/>
    <property type="project" value="InterPro"/>
</dbReference>
<evidence type="ECO:0000256" key="10">
    <source>
        <dbReference type="ARBA" id="ARBA00023329"/>
    </source>
</evidence>
<dbReference type="InterPro" id="IPR011993">
    <property type="entry name" value="PH-like_dom_sf"/>
</dbReference>
<feature type="domain" description="MHD1" evidence="15">
    <location>
        <begin position="1187"/>
        <end position="1412"/>
    </location>
</feature>
<dbReference type="GO" id="GO:0030659">
    <property type="term" value="C:cytoplasmic vesicle membrane"/>
    <property type="evidence" value="ECO:0007669"/>
    <property type="project" value="UniProtKB-SubCell"/>
</dbReference>
<evidence type="ECO:0000256" key="9">
    <source>
        <dbReference type="ARBA" id="ARBA00023136"/>
    </source>
</evidence>
<evidence type="ECO:0000256" key="3">
    <source>
        <dbReference type="ARBA" id="ARBA00022483"/>
    </source>
</evidence>
<keyword evidence="10" id="KW-0968">Cytoplasmic vesicle</keyword>
<accession>A0AAV2TIG5</accession>
<feature type="region of interest" description="Disordered" evidence="12">
    <location>
        <begin position="83"/>
        <end position="120"/>
    </location>
</feature>
<dbReference type="Pfam" id="PF06292">
    <property type="entry name" value="MUN"/>
    <property type="match status" value="1"/>
</dbReference>
<evidence type="ECO:0000256" key="6">
    <source>
        <dbReference type="ARBA" id="ARBA00022927"/>
    </source>
</evidence>
<dbReference type="Pfam" id="PF25341">
    <property type="entry name" value="C2_CAPS"/>
    <property type="match status" value="1"/>
</dbReference>
<evidence type="ECO:0000256" key="5">
    <source>
        <dbReference type="ARBA" id="ARBA00022837"/>
    </source>
</evidence>
<dbReference type="InterPro" id="IPR014770">
    <property type="entry name" value="Munc13_1"/>
</dbReference>
<feature type="region of interest" description="Disordered" evidence="12">
    <location>
        <begin position="1278"/>
        <end position="1314"/>
    </location>
</feature>
<evidence type="ECO:0000259" key="13">
    <source>
        <dbReference type="PROSITE" id="PS50003"/>
    </source>
</evidence>
<dbReference type="InterPro" id="IPR057457">
    <property type="entry name" value="CAPS_C2"/>
</dbReference>
<keyword evidence="9" id="KW-0472">Membrane</keyword>
<name>A0AAV2TIG5_CALDB</name>